<organism evidence="1 2">
    <name type="scientific">Scleroderma citrinum Foug A</name>
    <dbReference type="NCBI Taxonomy" id="1036808"/>
    <lineage>
        <taxon>Eukaryota</taxon>
        <taxon>Fungi</taxon>
        <taxon>Dikarya</taxon>
        <taxon>Basidiomycota</taxon>
        <taxon>Agaricomycotina</taxon>
        <taxon>Agaricomycetes</taxon>
        <taxon>Agaricomycetidae</taxon>
        <taxon>Boletales</taxon>
        <taxon>Sclerodermatineae</taxon>
        <taxon>Sclerodermataceae</taxon>
        <taxon>Scleroderma</taxon>
    </lineage>
</organism>
<dbReference type="HOGENOM" id="CLU_2251658_0_0_1"/>
<evidence type="ECO:0000313" key="2">
    <source>
        <dbReference type="Proteomes" id="UP000053989"/>
    </source>
</evidence>
<evidence type="ECO:0000313" key="1">
    <source>
        <dbReference type="EMBL" id="KIM68984.1"/>
    </source>
</evidence>
<accession>A0A0C3EL97</accession>
<protein>
    <submittedName>
        <fullName evidence="1">Uncharacterized protein</fullName>
    </submittedName>
</protein>
<keyword evidence="2" id="KW-1185">Reference proteome</keyword>
<reference evidence="1 2" key="1">
    <citation type="submission" date="2014-04" db="EMBL/GenBank/DDBJ databases">
        <authorList>
            <consortium name="DOE Joint Genome Institute"/>
            <person name="Kuo A."/>
            <person name="Kohler A."/>
            <person name="Nagy L.G."/>
            <person name="Floudas D."/>
            <person name="Copeland A."/>
            <person name="Barry K.W."/>
            <person name="Cichocki N."/>
            <person name="Veneault-Fourrey C."/>
            <person name="LaButti K."/>
            <person name="Lindquist E.A."/>
            <person name="Lipzen A."/>
            <person name="Lundell T."/>
            <person name="Morin E."/>
            <person name="Murat C."/>
            <person name="Sun H."/>
            <person name="Tunlid A."/>
            <person name="Henrissat B."/>
            <person name="Grigoriev I.V."/>
            <person name="Hibbett D.S."/>
            <person name="Martin F."/>
            <person name="Nordberg H.P."/>
            <person name="Cantor M.N."/>
            <person name="Hua S.X."/>
        </authorList>
    </citation>
    <scope>NUCLEOTIDE SEQUENCE [LARGE SCALE GENOMIC DNA]</scope>
    <source>
        <strain evidence="1 2">Foug A</strain>
    </source>
</reference>
<dbReference type="EMBL" id="KN822007">
    <property type="protein sequence ID" value="KIM68984.1"/>
    <property type="molecule type" value="Genomic_DNA"/>
</dbReference>
<sequence>MTREGCLLSRTADAGASDDVNMPHQCITATETWYFSLPLVGKVGRAVSRRFSRKKRDLSTPSPKLRIGRTTSFAELNSPVLSHGQRSGNLSEHGVRDALLVCHL</sequence>
<proteinExistence type="predicted"/>
<gene>
    <name evidence="1" type="ORF">SCLCIDRAFT_1208399</name>
</gene>
<dbReference type="InParanoid" id="A0A0C3EL97"/>
<reference evidence="2" key="2">
    <citation type="submission" date="2015-01" db="EMBL/GenBank/DDBJ databases">
        <title>Evolutionary Origins and Diversification of the Mycorrhizal Mutualists.</title>
        <authorList>
            <consortium name="DOE Joint Genome Institute"/>
            <consortium name="Mycorrhizal Genomics Consortium"/>
            <person name="Kohler A."/>
            <person name="Kuo A."/>
            <person name="Nagy L.G."/>
            <person name="Floudas D."/>
            <person name="Copeland A."/>
            <person name="Barry K.W."/>
            <person name="Cichocki N."/>
            <person name="Veneault-Fourrey C."/>
            <person name="LaButti K."/>
            <person name="Lindquist E.A."/>
            <person name="Lipzen A."/>
            <person name="Lundell T."/>
            <person name="Morin E."/>
            <person name="Murat C."/>
            <person name="Riley R."/>
            <person name="Ohm R."/>
            <person name="Sun H."/>
            <person name="Tunlid A."/>
            <person name="Henrissat B."/>
            <person name="Grigoriev I.V."/>
            <person name="Hibbett D.S."/>
            <person name="Martin F."/>
        </authorList>
    </citation>
    <scope>NUCLEOTIDE SEQUENCE [LARGE SCALE GENOMIC DNA]</scope>
    <source>
        <strain evidence="2">Foug A</strain>
    </source>
</reference>
<name>A0A0C3EL97_9AGAM</name>
<dbReference type="Proteomes" id="UP000053989">
    <property type="component" value="Unassembled WGS sequence"/>
</dbReference>
<dbReference type="AlphaFoldDB" id="A0A0C3EL97"/>